<accession>A0A0E9SS93</accession>
<organism evidence="2">
    <name type="scientific">Anguilla anguilla</name>
    <name type="common">European freshwater eel</name>
    <name type="synonym">Muraena anguilla</name>
    <dbReference type="NCBI Taxonomy" id="7936"/>
    <lineage>
        <taxon>Eukaryota</taxon>
        <taxon>Metazoa</taxon>
        <taxon>Chordata</taxon>
        <taxon>Craniata</taxon>
        <taxon>Vertebrata</taxon>
        <taxon>Euteleostomi</taxon>
        <taxon>Actinopterygii</taxon>
        <taxon>Neopterygii</taxon>
        <taxon>Teleostei</taxon>
        <taxon>Anguilliformes</taxon>
        <taxon>Anguillidae</taxon>
        <taxon>Anguilla</taxon>
    </lineage>
</organism>
<proteinExistence type="predicted"/>
<evidence type="ECO:0000256" key="1">
    <source>
        <dbReference type="SAM" id="MobiDB-lite"/>
    </source>
</evidence>
<dbReference type="AlphaFoldDB" id="A0A0E9SS93"/>
<protein>
    <submittedName>
        <fullName evidence="2">Uncharacterized protein</fullName>
    </submittedName>
</protein>
<feature type="compositionally biased region" description="Low complexity" evidence="1">
    <location>
        <begin position="11"/>
        <end position="23"/>
    </location>
</feature>
<sequence>MTSPRPQMLHTSPTPKSTSGTSQ</sequence>
<evidence type="ECO:0000313" key="2">
    <source>
        <dbReference type="EMBL" id="JAH43373.1"/>
    </source>
</evidence>
<dbReference type="EMBL" id="GBXM01065204">
    <property type="protein sequence ID" value="JAH43373.1"/>
    <property type="molecule type" value="Transcribed_RNA"/>
</dbReference>
<reference evidence="2" key="2">
    <citation type="journal article" date="2015" name="Fish Shellfish Immunol.">
        <title>Early steps in the European eel (Anguilla anguilla)-Vibrio vulnificus interaction in the gills: Role of the RtxA13 toxin.</title>
        <authorList>
            <person name="Callol A."/>
            <person name="Pajuelo D."/>
            <person name="Ebbesson L."/>
            <person name="Teles M."/>
            <person name="MacKenzie S."/>
            <person name="Amaro C."/>
        </authorList>
    </citation>
    <scope>NUCLEOTIDE SEQUENCE</scope>
</reference>
<feature type="region of interest" description="Disordered" evidence="1">
    <location>
        <begin position="1"/>
        <end position="23"/>
    </location>
</feature>
<reference evidence="2" key="1">
    <citation type="submission" date="2014-11" db="EMBL/GenBank/DDBJ databases">
        <authorList>
            <person name="Amaro Gonzalez C."/>
        </authorList>
    </citation>
    <scope>NUCLEOTIDE SEQUENCE</scope>
</reference>
<name>A0A0E9SS93_ANGAN</name>